<reference evidence="2 3" key="1">
    <citation type="journal article" date="2009" name="J. Bacteriol.">
        <title>Complete genome sequence of Macrococcus caseolyticus strain JCSCS5402, reflecting the ancestral genome of the human-pathogenic staphylococci.</title>
        <authorList>
            <person name="Baba T."/>
            <person name="Kuwahara-Arai K."/>
            <person name="Uchiyama I."/>
            <person name="Takeuchi F."/>
            <person name="Ito T."/>
            <person name="Hiramatsu K."/>
        </authorList>
    </citation>
    <scope>NUCLEOTIDE SEQUENCE [LARGE SCALE GENOMIC DNA]</scope>
    <source>
        <strain evidence="2 3">JCSC5402</strain>
    </source>
</reference>
<gene>
    <name evidence="2" type="ordered locus">MCCL_0256</name>
</gene>
<dbReference type="EMBL" id="AP009484">
    <property type="protein sequence ID" value="BAH16963.1"/>
    <property type="molecule type" value="Genomic_DNA"/>
</dbReference>
<dbReference type="HOGENOM" id="CLU_780327_0_0_9"/>
<dbReference type="AlphaFoldDB" id="B9E9Q2"/>
<proteinExistence type="predicted"/>
<protein>
    <submittedName>
        <fullName evidence="2">Uncharacterized protein</fullName>
    </submittedName>
</protein>
<dbReference type="RefSeq" id="WP_012656164.1">
    <property type="nucleotide sequence ID" value="NC_011999.1"/>
</dbReference>
<dbReference type="Proteomes" id="UP000001383">
    <property type="component" value="Chromosome"/>
</dbReference>
<dbReference type="STRING" id="458233.MCCL_0256"/>
<keyword evidence="1" id="KW-0812">Transmembrane</keyword>
<dbReference type="KEGG" id="mcl:MCCL_0256"/>
<evidence type="ECO:0000313" key="3">
    <source>
        <dbReference type="Proteomes" id="UP000001383"/>
    </source>
</evidence>
<keyword evidence="1" id="KW-1133">Transmembrane helix</keyword>
<name>B9E9Q2_MACCJ</name>
<evidence type="ECO:0000313" key="2">
    <source>
        <dbReference type="EMBL" id="BAH16963.1"/>
    </source>
</evidence>
<keyword evidence="1" id="KW-0472">Membrane</keyword>
<feature type="transmembrane region" description="Helical" evidence="1">
    <location>
        <begin position="27"/>
        <end position="48"/>
    </location>
</feature>
<organism evidence="2 3">
    <name type="scientific">Macrococcus caseolyticus (strain JCSC5402)</name>
    <name type="common">Macrococcoides caseolyticum</name>
    <dbReference type="NCBI Taxonomy" id="458233"/>
    <lineage>
        <taxon>Bacteria</taxon>
        <taxon>Bacillati</taxon>
        <taxon>Bacillota</taxon>
        <taxon>Bacilli</taxon>
        <taxon>Bacillales</taxon>
        <taxon>Staphylococcaceae</taxon>
        <taxon>Macrococcoides</taxon>
    </lineage>
</organism>
<dbReference type="eggNOG" id="COG4640">
    <property type="taxonomic scope" value="Bacteria"/>
</dbReference>
<accession>B9E9Q2</accession>
<evidence type="ECO:0000256" key="1">
    <source>
        <dbReference type="SAM" id="Phobius"/>
    </source>
</evidence>
<sequence length="355" mass="40903">MANIDSNENSIQSDINAQDADNRLGCVVIGCMGLVLLGLAALIITVIMMGPEFKKTWEVFKYKVSTMTSDHSNDNDSVKEKNKHDIRIRNHIYIDKVEMQVASKDIAKGIRNHDAELLMKHVTFNNKKITQEMANGFLDLVEATEHKAMIADNFEKIMEQNLASEYMIFNSDFKYKELSLMEIDEYQGGYNVSLAQAPAYIRSLNSETQELNFKLLNKHYNVKTEDRDIRISDFPVGIYQTDVQKIIDDTTFKGQLKFNPLESAEFIETFDLMKLSVYMRGDYDLDDERWLYVNGKKRRINDSSDNYNTIYKVTENTEVYATGKRDGKIITSNKVKIPKSLAHQNERIMISLSFK</sequence>